<dbReference type="PRINTS" id="PR00328">
    <property type="entry name" value="SAR1GTPBP"/>
</dbReference>
<keyword evidence="3 8" id="KW-0342">GTP-binding</keyword>
<evidence type="ECO:0000256" key="1">
    <source>
        <dbReference type="ARBA" id="ARBA00010290"/>
    </source>
</evidence>
<dbReference type="InterPro" id="IPR006689">
    <property type="entry name" value="Small_GTPase_ARF/SAR"/>
</dbReference>
<comment type="similarity">
    <text evidence="1 10">Belongs to the small GTPase superfamily. Arf family.</text>
</comment>
<sequence>MGQQSSKPPAESRILMLGLDDAGKSTLLYKLKYNEAVVTVPTIGFNVEMIETEKKASSLTVWDIGGQKKMRTHWVHFYQDTAGLIFVVDGSNRRRLNEAKRQFDEVLKNEHLKRIPVVVLANKQDLPGVMGAEEITKKLGLRKTCSDRDWFVQPCSARTGAGLEDGFRRMVQFIRTPSLLSDEHIRDTVNHLKATAISAKQG</sequence>
<feature type="binding site" evidence="9">
    <location>
        <position position="25"/>
    </location>
    <ligand>
        <name>Mg(2+)</name>
        <dbReference type="ChEBI" id="CHEBI:18420"/>
    </ligand>
</feature>
<dbReference type="FunFam" id="3.40.50.300:FF:000412">
    <property type="entry name" value="ADP-ribosylation factor 1"/>
    <property type="match status" value="1"/>
</dbReference>
<dbReference type="SMART" id="SM00175">
    <property type="entry name" value="RAB"/>
    <property type="match status" value="1"/>
</dbReference>
<keyword evidence="12" id="KW-1185">Reference proteome</keyword>
<dbReference type="Pfam" id="PF00025">
    <property type="entry name" value="Arf"/>
    <property type="match status" value="1"/>
</dbReference>
<proteinExistence type="inferred from homology"/>
<keyword evidence="9" id="KW-0479">Metal-binding</keyword>
<dbReference type="AlphaFoldDB" id="A0A8T2PHP2"/>
<evidence type="ECO:0000256" key="4">
    <source>
        <dbReference type="ARBA" id="ARBA00054077"/>
    </source>
</evidence>
<accession>A0A8T2PHP2</accession>
<dbReference type="EMBL" id="JAFBMS010000011">
    <property type="protein sequence ID" value="KAG9348327.1"/>
    <property type="molecule type" value="Genomic_DNA"/>
</dbReference>
<dbReference type="InterPro" id="IPR024156">
    <property type="entry name" value="Small_GTPase_ARF"/>
</dbReference>
<dbReference type="NCBIfam" id="TIGR00231">
    <property type="entry name" value="small_GTP"/>
    <property type="match status" value="1"/>
</dbReference>
<dbReference type="GO" id="GO:0030010">
    <property type="term" value="P:establishment of cell polarity"/>
    <property type="evidence" value="ECO:0007669"/>
    <property type="project" value="UniProtKB-ARBA"/>
</dbReference>
<evidence type="ECO:0000256" key="5">
    <source>
        <dbReference type="ARBA" id="ARBA00061881"/>
    </source>
</evidence>
<dbReference type="GO" id="GO:0003924">
    <property type="term" value="F:GTPase activity"/>
    <property type="evidence" value="ECO:0007669"/>
    <property type="project" value="InterPro"/>
</dbReference>
<name>A0A8T2PHP2_9TELE</name>
<dbReference type="Proteomes" id="UP000824540">
    <property type="component" value="Unassembled WGS sequence"/>
</dbReference>
<dbReference type="SMART" id="SM00177">
    <property type="entry name" value="ARF"/>
    <property type="match status" value="1"/>
</dbReference>
<dbReference type="Gene3D" id="3.40.50.300">
    <property type="entry name" value="P-loop containing nucleotide triphosphate hydrolases"/>
    <property type="match status" value="1"/>
</dbReference>
<comment type="function">
    <text evidence="4">GTPase that recruits MYO1E to MHC class II-containing vesicles via the effector protein ARL14EP and hence controls the movement of these vesicles along the actin cytoskeleton in dendritic cells.</text>
</comment>
<evidence type="ECO:0000256" key="10">
    <source>
        <dbReference type="RuleBase" id="RU003925"/>
    </source>
</evidence>
<keyword evidence="2 8" id="KW-0547">Nucleotide-binding</keyword>
<evidence type="ECO:0000256" key="7">
    <source>
        <dbReference type="ARBA" id="ARBA00077764"/>
    </source>
</evidence>
<dbReference type="PANTHER" id="PTHR11711">
    <property type="entry name" value="ADP RIBOSYLATION FACTOR-RELATED"/>
    <property type="match status" value="1"/>
</dbReference>
<dbReference type="InterPro" id="IPR027417">
    <property type="entry name" value="P-loop_NTPase"/>
</dbReference>
<dbReference type="PROSITE" id="PS51419">
    <property type="entry name" value="RAB"/>
    <property type="match status" value="1"/>
</dbReference>
<dbReference type="GO" id="GO:0005525">
    <property type="term" value="F:GTP binding"/>
    <property type="evidence" value="ECO:0007669"/>
    <property type="project" value="UniProtKB-KW"/>
</dbReference>
<dbReference type="InterPro" id="IPR005225">
    <property type="entry name" value="Small_GTP-bd"/>
</dbReference>
<feature type="binding site" evidence="8">
    <location>
        <begin position="18"/>
        <end position="25"/>
    </location>
    <ligand>
        <name>GTP</name>
        <dbReference type="ChEBI" id="CHEBI:37565"/>
    </ligand>
</feature>
<comment type="caution">
    <text evidence="11">The sequence shown here is derived from an EMBL/GenBank/DDBJ whole genome shotgun (WGS) entry which is preliminary data.</text>
</comment>
<feature type="binding site" evidence="9">
    <location>
        <position position="42"/>
    </location>
    <ligand>
        <name>Mg(2+)</name>
        <dbReference type="ChEBI" id="CHEBI:18420"/>
    </ligand>
</feature>
<evidence type="ECO:0000313" key="12">
    <source>
        <dbReference type="Proteomes" id="UP000824540"/>
    </source>
</evidence>
<feature type="binding site" evidence="8">
    <location>
        <begin position="122"/>
        <end position="125"/>
    </location>
    <ligand>
        <name>GTP</name>
        <dbReference type="ChEBI" id="CHEBI:37565"/>
    </ligand>
</feature>
<dbReference type="GO" id="GO:0046872">
    <property type="term" value="F:metal ion binding"/>
    <property type="evidence" value="ECO:0007669"/>
    <property type="project" value="UniProtKB-KW"/>
</dbReference>
<dbReference type="SUPFAM" id="SSF52540">
    <property type="entry name" value="P-loop containing nucleoside triphosphate hydrolases"/>
    <property type="match status" value="1"/>
</dbReference>
<evidence type="ECO:0000256" key="2">
    <source>
        <dbReference type="ARBA" id="ARBA00022741"/>
    </source>
</evidence>
<comment type="subunit">
    <text evidence="5">Interacts with ARL14EP.</text>
</comment>
<reference evidence="11" key="1">
    <citation type="thesis" date="2021" institute="BYU ScholarsArchive" country="Provo, UT, USA">
        <title>Applications of and Algorithms for Genome Assembly and Genomic Analyses with an Emphasis on Marine Teleosts.</title>
        <authorList>
            <person name="Pickett B.D."/>
        </authorList>
    </citation>
    <scope>NUCLEOTIDE SEQUENCE</scope>
    <source>
        <strain evidence="11">HI-2016</strain>
    </source>
</reference>
<evidence type="ECO:0000256" key="9">
    <source>
        <dbReference type="PIRSR" id="PIRSR606689-2"/>
    </source>
</evidence>
<protein>
    <recommendedName>
        <fullName evidence="6">ADP-ribosylation factor-like protein 14</fullName>
    </recommendedName>
    <alternativeName>
        <fullName evidence="7">ADP-ribosylation factor 7</fullName>
    </alternativeName>
</protein>
<evidence type="ECO:0000256" key="3">
    <source>
        <dbReference type="ARBA" id="ARBA00023134"/>
    </source>
</evidence>
<dbReference type="SMART" id="SM00178">
    <property type="entry name" value="SAR"/>
    <property type="match status" value="1"/>
</dbReference>
<evidence type="ECO:0000313" key="11">
    <source>
        <dbReference type="EMBL" id="KAG9348327.1"/>
    </source>
</evidence>
<organism evidence="11 12">
    <name type="scientific">Albula glossodonta</name>
    <name type="common">roundjaw bonefish</name>
    <dbReference type="NCBI Taxonomy" id="121402"/>
    <lineage>
        <taxon>Eukaryota</taxon>
        <taxon>Metazoa</taxon>
        <taxon>Chordata</taxon>
        <taxon>Craniata</taxon>
        <taxon>Vertebrata</taxon>
        <taxon>Euteleostomi</taxon>
        <taxon>Actinopterygii</taxon>
        <taxon>Neopterygii</taxon>
        <taxon>Teleostei</taxon>
        <taxon>Albuliformes</taxon>
        <taxon>Albulidae</taxon>
        <taxon>Albula</taxon>
    </lineage>
</organism>
<dbReference type="PROSITE" id="PS51417">
    <property type="entry name" value="ARF"/>
    <property type="match status" value="1"/>
</dbReference>
<evidence type="ECO:0000256" key="6">
    <source>
        <dbReference type="ARBA" id="ARBA00072405"/>
    </source>
</evidence>
<feature type="binding site" evidence="8">
    <location>
        <position position="66"/>
    </location>
    <ligand>
        <name>GTP</name>
        <dbReference type="ChEBI" id="CHEBI:37565"/>
    </ligand>
</feature>
<dbReference type="OrthoDB" id="6228084at2759"/>
<evidence type="ECO:0000256" key="8">
    <source>
        <dbReference type="PIRSR" id="PIRSR606689-1"/>
    </source>
</evidence>
<gene>
    <name evidence="11" type="ORF">JZ751_002062</name>
</gene>
<keyword evidence="9" id="KW-0460">Magnesium</keyword>